<keyword evidence="6" id="KW-0520">NAD</keyword>
<dbReference type="SUPFAM" id="SSF56796">
    <property type="entry name" value="Dehydroquinate synthase-like"/>
    <property type="match status" value="1"/>
</dbReference>
<dbReference type="RefSeq" id="WP_302879900.1">
    <property type="nucleotide sequence ID" value="NZ_JAUMKJ010000030.1"/>
</dbReference>
<keyword evidence="1" id="KW-0963">Cytoplasm</keyword>
<dbReference type="Proteomes" id="UP001168883">
    <property type="component" value="Unassembled WGS sequence"/>
</dbReference>
<dbReference type="PANTHER" id="PTHR43616">
    <property type="entry name" value="GLYCEROL DEHYDROGENASE"/>
    <property type="match status" value="1"/>
</dbReference>
<keyword evidence="7" id="KW-0443">Lipid metabolism</keyword>
<keyword evidence="4" id="KW-0521">NADP</keyword>
<dbReference type="Gene3D" id="3.40.50.1970">
    <property type="match status" value="1"/>
</dbReference>
<gene>
    <name evidence="10" type="ORF">Q3C12_22120</name>
</gene>
<evidence type="ECO:0000256" key="8">
    <source>
        <dbReference type="ARBA" id="ARBA00023209"/>
    </source>
</evidence>
<sequence length="376" mass="41142">MNRISGEHGLERMVLEKGAVQSAASYLEQKGFRHAILAADGNTYAAAGKQLEQELTKTDVGVRLCLLAPEPSGDVVADEQALLQLLLEVQPGQTDIMIAVGSGTIHDIVRFVSYKTGLPFVSVPTAPSVDGFTSKGAPLIVRGVKTTFPASAPIAIFADLDILMQAPQPLVAAGFGDMLGKYTSLFDWKFSHLTAAEPYDEEAAAMTEKALRDCVGHVDEIGNRTEAGIRILMTALIESGVAMLRFGQSHPASGAEHHVSHFWEMEYLRRGKRALLHGAKVGVACAEISRLYHDAAYRGMYPGREPAQLRNYGDRVREWLHEVPSKAEIRSLLRRAGGPASREELGIDEELFGRSLREAHRLRDRHTLLRALNEAQ</sequence>
<keyword evidence="5 10" id="KW-0560">Oxidoreductase</keyword>
<evidence type="ECO:0000313" key="10">
    <source>
        <dbReference type="EMBL" id="MDO3679713.1"/>
    </source>
</evidence>
<keyword evidence="8" id="KW-0594">Phospholipid biosynthesis</keyword>
<keyword evidence="11" id="KW-1185">Reference proteome</keyword>
<dbReference type="EMBL" id="JAUMKJ010000030">
    <property type="protein sequence ID" value="MDO3679713.1"/>
    <property type="molecule type" value="Genomic_DNA"/>
</dbReference>
<protein>
    <submittedName>
        <fullName evidence="10">Sn-glycerol-1-phosphate dehydrogenase</fullName>
        <ecNumber evidence="10">1.1.1.261</ecNumber>
    </submittedName>
</protein>
<organism evidence="10 11">
    <name type="scientific">Paenibacillus ehimensis</name>
    <dbReference type="NCBI Taxonomy" id="79264"/>
    <lineage>
        <taxon>Bacteria</taxon>
        <taxon>Bacillati</taxon>
        <taxon>Bacillota</taxon>
        <taxon>Bacilli</taxon>
        <taxon>Bacillales</taxon>
        <taxon>Paenibacillaceae</taxon>
        <taxon>Paenibacillus</taxon>
    </lineage>
</organism>
<evidence type="ECO:0000256" key="4">
    <source>
        <dbReference type="ARBA" id="ARBA00022857"/>
    </source>
</evidence>
<evidence type="ECO:0000256" key="5">
    <source>
        <dbReference type="ARBA" id="ARBA00023002"/>
    </source>
</evidence>
<evidence type="ECO:0000256" key="1">
    <source>
        <dbReference type="ARBA" id="ARBA00022490"/>
    </source>
</evidence>
<keyword evidence="3" id="KW-0479">Metal-binding</keyword>
<dbReference type="InterPro" id="IPR016205">
    <property type="entry name" value="Glycerol_DH"/>
</dbReference>
<comment type="caution">
    <text evidence="10">The sequence shown here is derived from an EMBL/GenBank/DDBJ whole genome shotgun (WGS) entry which is preliminary data.</text>
</comment>
<evidence type="ECO:0000313" key="11">
    <source>
        <dbReference type="Proteomes" id="UP001168883"/>
    </source>
</evidence>
<name>A0ABT8VFF2_9BACL</name>
<evidence type="ECO:0000256" key="7">
    <source>
        <dbReference type="ARBA" id="ARBA00023098"/>
    </source>
</evidence>
<keyword evidence="9" id="KW-1208">Phospholipid metabolism</keyword>
<dbReference type="CDD" id="cd08175">
    <property type="entry name" value="G1PDH"/>
    <property type="match status" value="1"/>
</dbReference>
<accession>A0ABT8VFF2</accession>
<proteinExistence type="predicted"/>
<evidence type="ECO:0000256" key="2">
    <source>
        <dbReference type="ARBA" id="ARBA00022516"/>
    </source>
</evidence>
<keyword evidence="2" id="KW-0444">Lipid biosynthesis</keyword>
<dbReference type="Pfam" id="PF13685">
    <property type="entry name" value="Fe-ADH_2"/>
    <property type="match status" value="1"/>
</dbReference>
<evidence type="ECO:0000256" key="3">
    <source>
        <dbReference type="ARBA" id="ARBA00022723"/>
    </source>
</evidence>
<dbReference type="Gene3D" id="1.20.1090.10">
    <property type="entry name" value="Dehydroquinate synthase-like - alpha domain"/>
    <property type="match status" value="1"/>
</dbReference>
<evidence type="ECO:0000256" key="9">
    <source>
        <dbReference type="ARBA" id="ARBA00023264"/>
    </source>
</evidence>
<dbReference type="GO" id="GO:0050492">
    <property type="term" value="F:glycerol-1-phosphate dehydrogenase [NAD(P)+] activity"/>
    <property type="evidence" value="ECO:0007669"/>
    <property type="project" value="UniProtKB-EC"/>
</dbReference>
<evidence type="ECO:0000256" key="6">
    <source>
        <dbReference type="ARBA" id="ARBA00023027"/>
    </source>
</evidence>
<dbReference type="PANTHER" id="PTHR43616:SF5">
    <property type="entry name" value="GLYCEROL DEHYDROGENASE 1"/>
    <property type="match status" value="1"/>
</dbReference>
<dbReference type="InterPro" id="IPR032837">
    <property type="entry name" value="G1PDH"/>
</dbReference>
<reference evidence="10" key="1">
    <citation type="submission" date="2023-07" db="EMBL/GenBank/DDBJ databases">
        <authorList>
            <person name="Aktuganov G."/>
            <person name="Boyko T."/>
            <person name="Delegan Y."/>
            <person name="Galimzianova N."/>
            <person name="Gilvanova E."/>
            <person name="Korobov V."/>
            <person name="Kuzmina L."/>
            <person name="Melentiev A."/>
            <person name="Milman P."/>
            <person name="Ryabova A."/>
            <person name="Stupak E."/>
            <person name="Yasakov T."/>
            <person name="Zharikova N."/>
            <person name="Zhurenko E."/>
        </authorList>
    </citation>
    <scope>NUCLEOTIDE SEQUENCE</scope>
    <source>
        <strain evidence="10">IB-739</strain>
    </source>
</reference>
<dbReference type="EC" id="1.1.1.261" evidence="10"/>